<reference evidence="2" key="1">
    <citation type="submission" date="2016-05" db="EMBL/GenBank/DDBJ databases">
        <title>Draft genome of Corynebacterium afermentans subsp. afermentans LCDC 88199T.</title>
        <authorList>
            <person name="Bernier A.-M."/>
            <person name="Bernard K."/>
        </authorList>
    </citation>
    <scope>NUCLEOTIDE SEQUENCE [LARGE SCALE GENOMIC DNA]</scope>
    <source>
        <strain evidence="2">NML02-A-017</strain>
    </source>
</reference>
<organism evidence="1 2">
    <name type="scientific">Eikenella longinqua</name>
    <dbReference type="NCBI Taxonomy" id="1795827"/>
    <lineage>
        <taxon>Bacteria</taxon>
        <taxon>Pseudomonadati</taxon>
        <taxon>Pseudomonadota</taxon>
        <taxon>Betaproteobacteria</taxon>
        <taxon>Neisseriales</taxon>
        <taxon>Neisseriaceae</taxon>
        <taxon>Eikenella</taxon>
    </lineage>
</organism>
<sequence length="69" mass="7957">MQGINIWIIGEYGLIFMVADNANADIRINSFDFAKRKRTDDIIANFPILPQKNYACYGVRVQFGNMDIR</sequence>
<accession>A0A1A9S1B0</accession>
<name>A0A1A9S1B0_9NEIS</name>
<keyword evidence="2" id="KW-1185">Reference proteome</keyword>
<dbReference type="AlphaFoldDB" id="A0A1A9S1B0"/>
<dbReference type="Proteomes" id="UP000077885">
    <property type="component" value="Unassembled WGS sequence"/>
</dbReference>
<comment type="caution">
    <text evidence="1">The sequence shown here is derived from an EMBL/GenBank/DDBJ whole genome shotgun (WGS) entry which is preliminary data.</text>
</comment>
<gene>
    <name evidence="1" type="ORF">A7P95_01635</name>
</gene>
<evidence type="ECO:0000313" key="2">
    <source>
        <dbReference type="Proteomes" id="UP000077885"/>
    </source>
</evidence>
<evidence type="ECO:0000313" key="1">
    <source>
        <dbReference type="EMBL" id="OAM31220.1"/>
    </source>
</evidence>
<proteinExistence type="predicted"/>
<dbReference type="EMBL" id="LXSL01000011">
    <property type="protein sequence ID" value="OAM31220.1"/>
    <property type="molecule type" value="Genomic_DNA"/>
</dbReference>
<protein>
    <submittedName>
        <fullName evidence="1">Uncharacterized protein</fullName>
    </submittedName>
</protein>